<evidence type="ECO:0000256" key="1">
    <source>
        <dbReference type="ARBA" id="ARBA00004255"/>
    </source>
</evidence>
<dbReference type="GO" id="GO:0007030">
    <property type="term" value="P:Golgi organization"/>
    <property type="evidence" value="ECO:0007669"/>
    <property type="project" value="TreeGrafter"/>
</dbReference>
<evidence type="ECO:0000256" key="2">
    <source>
        <dbReference type="ARBA" id="ARBA00023034"/>
    </source>
</evidence>
<dbReference type="Gene3D" id="1.10.3630.10">
    <property type="entry name" value="yeast vps74-n-term truncation variant domain like"/>
    <property type="match status" value="1"/>
</dbReference>
<organism evidence="5 6">
    <name type="scientific">Thiohalocapsa marina</name>
    <dbReference type="NCBI Taxonomy" id="424902"/>
    <lineage>
        <taxon>Bacteria</taxon>
        <taxon>Pseudomonadati</taxon>
        <taxon>Pseudomonadota</taxon>
        <taxon>Gammaproteobacteria</taxon>
        <taxon>Chromatiales</taxon>
        <taxon>Chromatiaceae</taxon>
        <taxon>Thiohalocapsa</taxon>
    </lineage>
</organism>
<dbReference type="InterPro" id="IPR038261">
    <property type="entry name" value="GPP34-like_sf"/>
</dbReference>
<dbReference type="GO" id="GO:0006890">
    <property type="term" value="P:retrograde vesicle-mediated transport, Golgi to endoplasmic reticulum"/>
    <property type="evidence" value="ECO:0007669"/>
    <property type="project" value="TreeGrafter"/>
</dbReference>
<evidence type="ECO:0000313" key="5">
    <source>
        <dbReference type="EMBL" id="KAA6184818.1"/>
    </source>
</evidence>
<dbReference type="GO" id="GO:0012505">
    <property type="term" value="C:endomembrane system"/>
    <property type="evidence" value="ECO:0007669"/>
    <property type="project" value="UniProtKB-ARBA"/>
</dbReference>
<dbReference type="EMBL" id="VWXX01000015">
    <property type="protein sequence ID" value="KAA6184818.1"/>
    <property type="molecule type" value="Genomic_DNA"/>
</dbReference>
<evidence type="ECO:0000256" key="3">
    <source>
        <dbReference type="ARBA" id="ARBA00023121"/>
    </source>
</evidence>
<name>A0A5M8FIQ2_9GAMM</name>
<comment type="subcellular location">
    <subcellularLocation>
        <location evidence="1">Golgi apparatus membrane</location>
        <topology evidence="1">Peripheral membrane protein</topology>
        <orientation evidence="1">Cytoplasmic side</orientation>
    </subcellularLocation>
</comment>
<keyword evidence="6" id="KW-1185">Reference proteome</keyword>
<evidence type="ECO:0000313" key="6">
    <source>
        <dbReference type="Proteomes" id="UP000322981"/>
    </source>
</evidence>
<gene>
    <name evidence="5" type="ORF">F2Q65_10920</name>
</gene>
<dbReference type="GO" id="GO:0043001">
    <property type="term" value="P:Golgi to plasma membrane protein transport"/>
    <property type="evidence" value="ECO:0007669"/>
    <property type="project" value="TreeGrafter"/>
</dbReference>
<dbReference type="Proteomes" id="UP000322981">
    <property type="component" value="Unassembled WGS sequence"/>
</dbReference>
<comment type="caution">
    <text evidence="5">The sequence shown here is derived from an EMBL/GenBank/DDBJ whole genome shotgun (WGS) entry which is preliminary data.</text>
</comment>
<dbReference type="PANTHER" id="PTHR12704:SF2">
    <property type="entry name" value="GOLGI PHOSPHOPROTEIN 3 HOMOLOG SAURON"/>
    <property type="match status" value="1"/>
</dbReference>
<dbReference type="PANTHER" id="PTHR12704">
    <property type="entry name" value="TRANS-GOLGI PROTEIN GMX33"/>
    <property type="match status" value="1"/>
</dbReference>
<dbReference type="OrthoDB" id="6237461at2"/>
<dbReference type="GO" id="GO:0005829">
    <property type="term" value="C:cytosol"/>
    <property type="evidence" value="ECO:0007669"/>
    <property type="project" value="TreeGrafter"/>
</dbReference>
<dbReference type="InterPro" id="IPR008628">
    <property type="entry name" value="GPP34-like"/>
</dbReference>
<evidence type="ECO:0000256" key="4">
    <source>
        <dbReference type="ARBA" id="ARBA00023136"/>
    </source>
</evidence>
<dbReference type="GO" id="GO:0048194">
    <property type="term" value="P:Golgi vesicle budding"/>
    <property type="evidence" value="ECO:0007669"/>
    <property type="project" value="TreeGrafter"/>
</dbReference>
<dbReference type="RefSeq" id="WP_150093267.1">
    <property type="nucleotide sequence ID" value="NZ_JBFUOH010000037.1"/>
</dbReference>
<protein>
    <submittedName>
        <fullName evidence="5">GPP34 family phosphoprotein</fullName>
    </submittedName>
</protein>
<reference evidence="5 6" key="1">
    <citation type="submission" date="2019-09" db="EMBL/GenBank/DDBJ databases">
        <title>Whole-genome sequence of the purple sulfur bacterium Thiohalocapsa marina DSM 19078.</title>
        <authorList>
            <person name="Kyndt J.A."/>
            <person name="Meyer T.E."/>
        </authorList>
    </citation>
    <scope>NUCLEOTIDE SEQUENCE [LARGE SCALE GENOMIC DNA]</scope>
    <source>
        <strain evidence="5 6">DSM 19078</strain>
    </source>
</reference>
<dbReference type="Pfam" id="PF05719">
    <property type="entry name" value="GPP34"/>
    <property type="match status" value="1"/>
</dbReference>
<sequence>MLSYAEEILLLALDDETGAIKPLPAQAMHYALAGALLIELAMAGRIDTDLQTLRVTDRAPTGDALLDDVLQRLTAPQPVPRKTSDWLGQLVTDMPDLQERVLARLVDKGVLRIEDRRILWVFAVRRYPLLEDREVREVRARLRAVIDSDDIPSPEEAVLIALVNACDLFDEVFTPAELRRLGPRIDTLSRLDLIGREVASAVDEISRSVAAAMLPHL</sequence>
<keyword evidence="2" id="KW-0333">Golgi apparatus</keyword>
<dbReference type="AlphaFoldDB" id="A0A5M8FIQ2"/>
<dbReference type="GO" id="GO:0070273">
    <property type="term" value="F:phosphatidylinositol-4-phosphate binding"/>
    <property type="evidence" value="ECO:0007669"/>
    <property type="project" value="InterPro"/>
</dbReference>
<proteinExistence type="predicted"/>
<keyword evidence="3" id="KW-0446">Lipid-binding</keyword>
<keyword evidence="4" id="KW-0472">Membrane</keyword>
<accession>A0A5M8FIQ2</accession>